<accession>A0ABQ0ATS4</accession>
<keyword evidence="4" id="KW-1185">Reference proteome</keyword>
<proteinExistence type="predicted"/>
<protein>
    <recommendedName>
        <fullName evidence="5">Beta-lactamase inhibitor (BLIP)</fullName>
    </recommendedName>
</protein>
<name>A0ABQ0ATS4_9FIRM</name>
<feature type="region of interest" description="Disordered" evidence="1">
    <location>
        <begin position="32"/>
        <end position="81"/>
    </location>
</feature>
<sequence length="188" mass="20051">MKRRWNVFFIAGAAMMLAVGCSPKAQETAETTTAQEMSEIVDESREAETLAGETQKQEKAEVPSFGTKEAEAEEDDNFSADPASVEAFGRSVKEAVAEKDLETLADLAAYPLYIGFADGGVSVESREEMIALGEEKIFTQEWMDSIAQADETALSPSMAGFVLSGEGGGGNLVFGLRDGKLAVSGINY</sequence>
<evidence type="ECO:0000256" key="1">
    <source>
        <dbReference type="SAM" id="MobiDB-lite"/>
    </source>
</evidence>
<comment type="caution">
    <text evidence="3">The sequence shown here is derived from an EMBL/GenBank/DDBJ whole genome shotgun (WGS) entry which is preliminary data.</text>
</comment>
<evidence type="ECO:0000256" key="2">
    <source>
        <dbReference type="SAM" id="SignalP"/>
    </source>
</evidence>
<organism evidence="3 4">
    <name type="scientific">Enterocloster alcoholdehydrogenati</name>
    <dbReference type="NCBI Taxonomy" id="2547410"/>
    <lineage>
        <taxon>Bacteria</taxon>
        <taxon>Bacillati</taxon>
        <taxon>Bacillota</taxon>
        <taxon>Clostridia</taxon>
        <taxon>Lachnospirales</taxon>
        <taxon>Lachnospiraceae</taxon>
        <taxon>Enterocloster</taxon>
    </lineage>
</organism>
<evidence type="ECO:0008006" key="5">
    <source>
        <dbReference type="Google" id="ProtNLM"/>
    </source>
</evidence>
<dbReference type="RefSeq" id="WP_176255052.1">
    <property type="nucleotide sequence ID" value="NZ_BAABXL010000001.1"/>
</dbReference>
<reference evidence="3 4" key="1">
    <citation type="submission" date="2024-04" db="EMBL/GenBank/DDBJ databases">
        <title>Defined microbial consortia suppress multidrug-resistant proinflammatory Enterobacteriaceae via ecological control.</title>
        <authorList>
            <person name="Furuichi M."/>
            <person name="Kawaguchi T."/>
            <person name="Pust M."/>
            <person name="Yasuma K."/>
            <person name="Plichta D."/>
            <person name="Hasegawa N."/>
            <person name="Ohya T."/>
            <person name="Bhattarai S."/>
            <person name="Sasajima S."/>
            <person name="Aoto Y."/>
            <person name="Tuganbaev T."/>
            <person name="Yaginuma M."/>
            <person name="Ueda M."/>
            <person name="Okahashi N."/>
            <person name="Amafuji K."/>
            <person name="Kiridooshi Y."/>
            <person name="Sugita K."/>
            <person name="Strazar M."/>
            <person name="Skelly A."/>
            <person name="Suda W."/>
            <person name="Hattori M."/>
            <person name="Nakamoto N."/>
            <person name="Caballero S."/>
            <person name="Norman J."/>
            <person name="Olle B."/>
            <person name="Tanoue T."/>
            <person name="Arita M."/>
            <person name="Bucci V."/>
            <person name="Atarashi K."/>
            <person name="Xavier R."/>
            <person name="Honda K."/>
        </authorList>
    </citation>
    <scope>NUCLEOTIDE SEQUENCE [LARGE SCALE GENOMIC DNA]</scope>
    <source>
        <strain evidence="4">f13</strain>
    </source>
</reference>
<dbReference type="EMBL" id="BAABXL010000001">
    <property type="protein sequence ID" value="GAA6267429.1"/>
    <property type="molecule type" value="Genomic_DNA"/>
</dbReference>
<keyword evidence="2" id="KW-0732">Signal</keyword>
<dbReference type="PROSITE" id="PS51257">
    <property type="entry name" value="PROKAR_LIPOPROTEIN"/>
    <property type="match status" value="1"/>
</dbReference>
<evidence type="ECO:0000313" key="4">
    <source>
        <dbReference type="Proteomes" id="UP001600894"/>
    </source>
</evidence>
<evidence type="ECO:0000313" key="3">
    <source>
        <dbReference type="EMBL" id="GAA6267429.1"/>
    </source>
</evidence>
<dbReference type="Proteomes" id="UP001600894">
    <property type="component" value="Unassembled WGS sequence"/>
</dbReference>
<gene>
    <name evidence="3" type="ORF">F130042H8_04890</name>
</gene>
<feature type="chain" id="PRO_5047084859" description="Beta-lactamase inhibitor (BLIP)" evidence="2">
    <location>
        <begin position="26"/>
        <end position="188"/>
    </location>
</feature>
<feature type="signal peptide" evidence="2">
    <location>
        <begin position="1"/>
        <end position="25"/>
    </location>
</feature>